<dbReference type="InterPro" id="IPR004279">
    <property type="entry name" value="Perilipin"/>
</dbReference>
<evidence type="ECO:0000313" key="5">
    <source>
        <dbReference type="Proteomes" id="UP000257200"/>
    </source>
</evidence>
<sequence length="147" mass="15904">HNSVASDPPPLAATRLASLPVVRSACAKLSVLYAVTKCSHPILKSACDMLESSVTALGAAARNRVSPVIAKLEPQISIANDVACKSLDWLETSFPILLSPTEQVISSKSSISCAVHLKNVFKRHFCSGFVSRLLPLPRTKCTRFKMW</sequence>
<evidence type="ECO:0000256" key="1">
    <source>
        <dbReference type="ARBA" id="ARBA00004502"/>
    </source>
</evidence>
<dbReference type="AlphaFoldDB" id="A0A3Q1ES05"/>
<proteinExistence type="inferred from homology"/>
<evidence type="ECO:0000256" key="3">
    <source>
        <dbReference type="ARBA" id="ARBA00022677"/>
    </source>
</evidence>
<comment type="subcellular location">
    <subcellularLocation>
        <location evidence="1">Lipid droplet</location>
    </subcellularLocation>
</comment>
<name>A0A3Q1ES05_9TELE</name>
<dbReference type="GeneTree" id="ENSGT00950000182920"/>
<evidence type="ECO:0000313" key="4">
    <source>
        <dbReference type="Ensembl" id="ENSAPOP00000006813.1"/>
    </source>
</evidence>
<dbReference type="PANTHER" id="PTHR14024">
    <property type="entry name" value="PERILIPIN"/>
    <property type="match status" value="1"/>
</dbReference>
<reference evidence="4" key="1">
    <citation type="submission" date="2025-08" db="UniProtKB">
        <authorList>
            <consortium name="Ensembl"/>
        </authorList>
    </citation>
    <scope>IDENTIFICATION</scope>
</reference>
<dbReference type="PANTHER" id="PTHR14024:SF54">
    <property type="entry name" value="PERILIPIN-2-LIKE"/>
    <property type="match status" value="1"/>
</dbReference>
<dbReference type="GO" id="GO:0005811">
    <property type="term" value="C:lipid droplet"/>
    <property type="evidence" value="ECO:0007669"/>
    <property type="project" value="UniProtKB-SubCell"/>
</dbReference>
<comment type="similarity">
    <text evidence="2">Belongs to the perilipin family.</text>
</comment>
<dbReference type="Proteomes" id="UP000257200">
    <property type="component" value="Unplaced"/>
</dbReference>
<evidence type="ECO:0000256" key="2">
    <source>
        <dbReference type="ARBA" id="ARBA00006311"/>
    </source>
</evidence>
<keyword evidence="5" id="KW-1185">Reference proteome</keyword>
<dbReference type="GO" id="GO:0005829">
    <property type="term" value="C:cytosol"/>
    <property type="evidence" value="ECO:0007669"/>
    <property type="project" value="TreeGrafter"/>
</dbReference>
<reference evidence="4" key="2">
    <citation type="submission" date="2025-09" db="UniProtKB">
        <authorList>
            <consortium name="Ensembl"/>
        </authorList>
    </citation>
    <scope>IDENTIFICATION</scope>
</reference>
<dbReference type="GO" id="GO:0010890">
    <property type="term" value="P:positive regulation of triglyceride storage"/>
    <property type="evidence" value="ECO:0007669"/>
    <property type="project" value="TreeGrafter"/>
</dbReference>
<dbReference type="Ensembl" id="ENSAPOT00000006013.1">
    <property type="protein sequence ID" value="ENSAPOP00000006813.1"/>
    <property type="gene ID" value="ENSAPOG00000008704.1"/>
</dbReference>
<accession>A0A3Q1ES05</accession>
<dbReference type="Pfam" id="PF03036">
    <property type="entry name" value="Perilipin"/>
    <property type="match status" value="1"/>
</dbReference>
<dbReference type="STRING" id="80966.ENSAPOP00000006813"/>
<dbReference type="GO" id="GO:0019915">
    <property type="term" value="P:lipid storage"/>
    <property type="evidence" value="ECO:0007669"/>
    <property type="project" value="TreeGrafter"/>
</dbReference>
<keyword evidence="3" id="KW-0551">Lipid droplet</keyword>
<protein>
    <recommendedName>
        <fullName evidence="6">Perilipin</fullName>
    </recommendedName>
</protein>
<dbReference type="InParanoid" id="A0A3Q1ES05"/>
<evidence type="ECO:0008006" key="6">
    <source>
        <dbReference type="Google" id="ProtNLM"/>
    </source>
</evidence>
<organism evidence="4 5">
    <name type="scientific">Acanthochromis polyacanthus</name>
    <name type="common">spiny chromis</name>
    <dbReference type="NCBI Taxonomy" id="80966"/>
    <lineage>
        <taxon>Eukaryota</taxon>
        <taxon>Metazoa</taxon>
        <taxon>Chordata</taxon>
        <taxon>Craniata</taxon>
        <taxon>Vertebrata</taxon>
        <taxon>Euteleostomi</taxon>
        <taxon>Actinopterygii</taxon>
        <taxon>Neopterygii</taxon>
        <taxon>Teleostei</taxon>
        <taxon>Neoteleostei</taxon>
        <taxon>Acanthomorphata</taxon>
        <taxon>Ovalentaria</taxon>
        <taxon>Pomacentridae</taxon>
        <taxon>Acanthochromis</taxon>
    </lineage>
</organism>